<organism evidence="6 7">
    <name type="scientific">Streptomyces lydicamycinicus</name>
    <dbReference type="NCBI Taxonomy" id="1546107"/>
    <lineage>
        <taxon>Bacteria</taxon>
        <taxon>Bacillati</taxon>
        <taxon>Actinomycetota</taxon>
        <taxon>Actinomycetes</taxon>
        <taxon>Kitasatosporales</taxon>
        <taxon>Streptomycetaceae</taxon>
        <taxon>Streptomyces</taxon>
    </lineage>
</organism>
<dbReference type="Gene3D" id="1.10.1040.10">
    <property type="entry name" value="N-(1-d-carboxylethyl)-l-norvaline Dehydrogenase, domain 2"/>
    <property type="match status" value="2"/>
</dbReference>
<evidence type="ECO:0000256" key="1">
    <source>
        <dbReference type="ARBA" id="ARBA00005086"/>
    </source>
</evidence>
<dbReference type="Gene3D" id="3.40.50.720">
    <property type="entry name" value="NAD(P)-binding Rossmann-like Domain"/>
    <property type="match status" value="2"/>
</dbReference>
<dbReference type="NCBIfam" id="NF005875">
    <property type="entry name" value="PRK07819.1"/>
    <property type="match status" value="1"/>
</dbReference>
<reference evidence="7" key="1">
    <citation type="submission" date="2014-09" db="EMBL/GenBank/DDBJ databases">
        <title>Whole genome shotgun sequence of Streptomyces sp. NBRC 110027.</title>
        <authorList>
            <person name="Komaki H."/>
            <person name="Ichikawa N."/>
            <person name="Katano-Makiyama Y."/>
            <person name="Hosoyama A."/>
            <person name="Hashimoto M."/>
            <person name="Uohara A."/>
            <person name="Kitahashi Y."/>
            <person name="Ohji S."/>
            <person name="Kimura A."/>
            <person name="Yamazoe A."/>
            <person name="Igarashi Y."/>
            <person name="Fujita N."/>
        </authorList>
    </citation>
    <scope>NUCLEOTIDE SEQUENCE [LARGE SCALE GENOMIC DNA]</scope>
    <source>
        <strain evidence="7">NBRC 110027</strain>
    </source>
</reference>
<accession>A0A0P4RH27</accession>
<dbReference type="GO" id="GO:0008691">
    <property type="term" value="F:3-hydroxybutyryl-CoA dehydrogenase activity"/>
    <property type="evidence" value="ECO:0007669"/>
    <property type="project" value="TreeGrafter"/>
</dbReference>
<evidence type="ECO:0000259" key="5">
    <source>
        <dbReference type="Pfam" id="PF02737"/>
    </source>
</evidence>
<feature type="domain" description="3-hydroxyacyl-CoA dehydrogenase NAD binding" evidence="5">
    <location>
        <begin position="327"/>
        <end position="504"/>
    </location>
</feature>
<evidence type="ECO:0000259" key="4">
    <source>
        <dbReference type="Pfam" id="PF00725"/>
    </source>
</evidence>
<dbReference type="FunFam" id="3.40.50.720:FF:000009">
    <property type="entry name" value="Fatty oxidation complex, alpha subunit"/>
    <property type="match status" value="2"/>
</dbReference>
<feature type="domain" description="3-hydroxyacyl-CoA dehydrogenase NAD binding" evidence="5">
    <location>
        <begin position="20"/>
        <end position="198"/>
    </location>
</feature>
<dbReference type="EMBL" id="BBNO01000010">
    <property type="protein sequence ID" value="GAO12350.1"/>
    <property type="molecule type" value="Genomic_DNA"/>
</dbReference>
<evidence type="ECO:0000256" key="2">
    <source>
        <dbReference type="ARBA" id="ARBA00009463"/>
    </source>
</evidence>
<comment type="similarity">
    <text evidence="2">Belongs to the 3-hydroxyacyl-CoA dehydrogenase family.</text>
</comment>
<dbReference type="AlphaFoldDB" id="A0A0P4RH27"/>
<dbReference type="InterPro" id="IPR006176">
    <property type="entry name" value="3-OHacyl-CoA_DH_NAD-bd"/>
</dbReference>
<dbReference type="SUPFAM" id="SSF51735">
    <property type="entry name" value="NAD(P)-binding Rossmann-fold domains"/>
    <property type="match status" value="2"/>
</dbReference>
<keyword evidence="3" id="KW-0560">Oxidoreductase</keyword>
<dbReference type="InterPro" id="IPR036291">
    <property type="entry name" value="NAD(P)-bd_dom_sf"/>
</dbReference>
<feature type="domain" description="3-hydroxyacyl-CoA dehydrogenase C-terminal" evidence="4">
    <location>
        <begin position="201"/>
        <end position="297"/>
    </location>
</feature>
<dbReference type="InterPro" id="IPR013328">
    <property type="entry name" value="6PGD_dom2"/>
</dbReference>
<reference evidence="6 7" key="2">
    <citation type="journal article" date="2015" name="Stand. Genomic Sci.">
        <title>Draft genome sequence of marine-derived Streptomyces sp. TP-A0598, a producer of anti-MRSA antibiotic lydicamycins.</title>
        <authorList>
            <person name="Komaki H."/>
            <person name="Ichikawa N."/>
            <person name="Hosoyama A."/>
            <person name="Fujita N."/>
            <person name="Igarashi Y."/>
        </authorList>
    </citation>
    <scope>NUCLEOTIDE SEQUENCE [LARGE SCALE GENOMIC DNA]</scope>
    <source>
        <strain evidence="6 7">NBRC 110027</strain>
    </source>
</reference>
<evidence type="ECO:0000313" key="6">
    <source>
        <dbReference type="EMBL" id="GAO12350.1"/>
    </source>
</evidence>
<dbReference type="GO" id="GO:0006635">
    <property type="term" value="P:fatty acid beta-oxidation"/>
    <property type="evidence" value="ECO:0007669"/>
    <property type="project" value="TreeGrafter"/>
</dbReference>
<dbReference type="Pfam" id="PF02737">
    <property type="entry name" value="3HCDH_N"/>
    <property type="match status" value="2"/>
</dbReference>
<dbReference type="SUPFAM" id="SSF48179">
    <property type="entry name" value="6-phosphogluconate dehydrogenase C-terminal domain-like"/>
    <property type="match status" value="2"/>
</dbReference>
<dbReference type="Pfam" id="PF00725">
    <property type="entry name" value="3HCDH"/>
    <property type="match status" value="2"/>
</dbReference>
<dbReference type="PANTHER" id="PTHR48075">
    <property type="entry name" value="3-HYDROXYACYL-COA DEHYDROGENASE FAMILY PROTEIN"/>
    <property type="match status" value="1"/>
</dbReference>
<feature type="domain" description="3-hydroxyacyl-CoA dehydrogenase C-terminal" evidence="4">
    <location>
        <begin position="507"/>
        <end position="603"/>
    </location>
</feature>
<gene>
    <name evidence="6" type="ORF">TPA0598_10_03200</name>
</gene>
<dbReference type="InterPro" id="IPR006108">
    <property type="entry name" value="3HC_DH_C"/>
</dbReference>
<keyword evidence="7" id="KW-1185">Reference proteome</keyword>
<protein>
    <submittedName>
        <fullName evidence="6">Putative 3-hydroxyacyl-CoA dehydrogenase</fullName>
    </submittedName>
</protein>
<evidence type="ECO:0000256" key="3">
    <source>
        <dbReference type="ARBA" id="ARBA00023002"/>
    </source>
</evidence>
<name>A0A0P4RH27_9ACTN</name>
<comment type="caution">
    <text evidence="6">The sequence shown here is derived from an EMBL/GenBank/DDBJ whole genome shotgun (WGS) entry which is preliminary data.</text>
</comment>
<comment type="pathway">
    <text evidence="1">Lipid metabolism; butanoate metabolism.</text>
</comment>
<evidence type="ECO:0000313" key="7">
    <source>
        <dbReference type="Proteomes" id="UP000048965"/>
    </source>
</evidence>
<dbReference type="InterPro" id="IPR008927">
    <property type="entry name" value="6-PGluconate_DH-like_C_sf"/>
</dbReference>
<dbReference type="GO" id="GO:0070403">
    <property type="term" value="F:NAD+ binding"/>
    <property type="evidence" value="ECO:0007669"/>
    <property type="project" value="InterPro"/>
</dbReference>
<sequence length="606" mass="63652">MGPQSTPDLSTQASSPSLSTVAVVGLGTMGTGIAEVLTRAGREVIGIDTDETAARRAVSALEAATARAVQRERLTERERQDALARFRTFTDLQAAADADLVIEVVPEDYELKRQVFAELDAVVRPDTILATGTNALSVTRLAADSQRPERVLGVHFFNPAPAMKLVEVVSSVLTAPTAVTAVTELAHDLGKDPIAVGDRPGFVADGLLFGYLNQAAAMYESRYATREDIDAAMKLGCGLPMGPLALLDLIGVDTARTVLEAMYAESQDRLHAPAPILGQLAEAGLTGRKAGRGFYTYDAPGSATIVPDAESPAAADELAGGRTVSGVGVAGSGTMASGIAEVFAKAGYKVVLAARSLEKAEKAKARIAKSLGRSVDKGRMTAEARDAALAAVTPAGSLDAFADVDLAVEAVAEDLAVKQELFRTLDKVCKPGAVLATTTSSLPVVACARATSRPQDVIGMHFFNPAPAMKLVEVVRTVLTADDVHATVRAVCAKVRKHPVDCGDRAGFIVNALLFPYLNNAIKMVEEHYASLDDIDAAMKLGGGYPMGPFELLDVVGLDVSLAIEKVLHAEFRDPGLAPSPLLEHLVAAGCLGRKTGRGFREYARR</sequence>
<dbReference type="OrthoDB" id="9771883at2"/>
<dbReference type="PANTHER" id="PTHR48075:SF9">
    <property type="entry name" value="3-HYDROXYBUTYRYL-COA DEHYDROGENASE"/>
    <property type="match status" value="1"/>
</dbReference>
<proteinExistence type="inferred from homology"/>
<dbReference type="Proteomes" id="UP000048965">
    <property type="component" value="Unassembled WGS sequence"/>
</dbReference>
<dbReference type="RefSeq" id="WP_042161264.1">
    <property type="nucleotide sequence ID" value="NZ_BBNO01000010.1"/>
</dbReference>